<dbReference type="Pfam" id="PF24963">
    <property type="entry name" value="DUF7768"/>
    <property type="match status" value="1"/>
</dbReference>
<dbReference type="RefSeq" id="WP_187015550.1">
    <property type="nucleotide sequence ID" value="NZ_JACOQI010000015.1"/>
</dbReference>
<sequence>MTGYEQELRKLFENSGLIDRPQFSGRVCVGELGKDLRVRAELFSAHVAADYDAIRLAVLNRTEGVVDKTLVRFEDVWGKRIVPGNPNFRSGVIPHLRSDYGELDWYVYHPDAADYDILRQAIGQYLSAFRERVPERSLVGSKLVYICAPLQGNVKKNIEFARQKALEVFADGDVPICPHILFSYAANPNHPEQDAKTKEMSLRLLEACQQVNVYGSVWTDEMWDEIHHASKLGIPMMTDQKTIGRTPPRRSGRKER</sequence>
<dbReference type="Gene3D" id="3.40.50.10400">
    <property type="entry name" value="Hypothetical protein PA1492"/>
    <property type="match status" value="1"/>
</dbReference>
<dbReference type="Proteomes" id="UP000620327">
    <property type="component" value="Unassembled WGS sequence"/>
</dbReference>
<evidence type="ECO:0000313" key="3">
    <source>
        <dbReference type="Proteomes" id="UP000620327"/>
    </source>
</evidence>
<protein>
    <recommendedName>
        <fullName evidence="1">DUF7768 domain-containing protein</fullName>
    </recommendedName>
</protein>
<proteinExistence type="predicted"/>
<keyword evidence="3" id="KW-1185">Reference proteome</keyword>
<gene>
    <name evidence="2" type="ORF">H8Z83_13725</name>
</gene>
<evidence type="ECO:0000313" key="2">
    <source>
        <dbReference type="EMBL" id="MBC5771356.1"/>
    </source>
</evidence>
<comment type="caution">
    <text evidence="2">The sequence shown here is derived from an EMBL/GenBank/DDBJ whole genome shotgun (WGS) entry which is preliminary data.</text>
</comment>
<dbReference type="InterPro" id="IPR056670">
    <property type="entry name" value="DUF7768"/>
</dbReference>
<dbReference type="EMBL" id="JACOQI010000015">
    <property type="protein sequence ID" value="MBC5771356.1"/>
    <property type="molecule type" value="Genomic_DNA"/>
</dbReference>
<accession>A0A923MKG7</accession>
<organism evidence="2 3">
    <name type="scientific">Dysosmobacter segnis</name>
    <dbReference type="NCBI Taxonomy" id="2763042"/>
    <lineage>
        <taxon>Bacteria</taxon>
        <taxon>Bacillati</taxon>
        <taxon>Bacillota</taxon>
        <taxon>Clostridia</taxon>
        <taxon>Eubacteriales</taxon>
        <taxon>Oscillospiraceae</taxon>
        <taxon>Dysosmobacter</taxon>
    </lineage>
</organism>
<evidence type="ECO:0000259" key="1">
    <source>
        <dbReference type="Pfam" id="PF24963"/>
    </source>
</evidence>
<name>A0A923MKG7_9FIRM</name>
<dbReference type="AlphaFoldDB" id="A0A923MKG7"/>
<reference evidence="2" key="1">
    <citation type="submission" date="2020-08" db="EMBL/GenBank/DDBJ databases">
        <title>Genome public.</title>
        <authorList>
            <person name="Liu C."/>
            <person name="Sun Q."/>
        </authorList>
    </citation>
    <scope>NUCLEOTIDE SEQUENCE</scope>
    <source>
        <strain evidence="2">BX15</strain>
    </source>
</reference>
<feature type="domain" description="DUF7768" evidence="1">
    <location>
        <begin position="142"/>
        <end position="237"/>
    </location>
</feature>